<proteinExistence type="predicted"/>
<dbReference type="STRING" id="3914.A0A0L9UYW4"/>
<evidence type="ECO:0000313" key="2">
    <source>
        <dbReference type="EMBL" id="KOM47782.1"/>
    </source>
</evidence>
<dbReference type="AlphaFoldDB" id="A0A0L9UYW4"/>
<organism evidence="2 3">
    <name type="scientific">Phaseolus angularis</name>
    <name type="common">Azuki bean</name>
    <name type="synonym">Vigna angularis</name>
    <dbReference type="NCBI Taxonomy" id="3914"/>
    <lineage>
        <taxon>Eukaryota</taxon>
        <taxon>Viridiplantae</taxon>
        <taxon>Streptophyta</taxon>
        <taxon>Embryophyta</taxon>
        <taxon>Tracheophyta</taxon>
        <taxon>Spermatophyta</taxon>
        <taxon>Magnoliopsida</taxon>
        <taxon>eudicotyledons</taxon>
        <taxon>Gunneridae</taxon>
        <taxon>Pentapetalae</taxon>
        <taxon>rosids</taxon>
        <taxon>fabids</taxon>
        <taxon>Fabales</taxon>
        <taxon>Fabaceae</taxon>
        <taxon>Papilionoideae</taxon>
        <taxon>50 kb inversion clade</taxon>
        <taxon>NPAAA clade</taxon>
        <taxon>indigoferoid/millettioid clade</taxon>
        <taxon>Phaseoleae</taxon>
        <taxon>Vigna</taxon>
    </lineage>
</organism>
<reference evidence="3" key="1">
    <citation type="journal article" date="2015" name="Proc. Natl. Acad. Sci. U.S.A.">
        <title>Genome sequencing of adzuki bean (Vigna angularis) provides insight into high starch and low fat accumulation and domestication.</title>
        <authorList>
            <person name="Yang K."/>
            <person name="Tian Z."/>
            <person name="Chen C."/>
            <person name="Luo L."/>
            <person name="Zhao B."/>
            <person name="Wang Z."/>
            <person name="Yu L."/>
            <person name="Li Y."/>
            <person name="Sun Y."/>
            <person name="Li W."/>
            <person name="Chen Y."/>
            <person name="Li Y."/>
            <person name="Zhang Y."/>
            <person name="Ai D."/>
            <person name="Zhao J."/>
            <person name="Shang C."/>
            <person name="Ma Y."/>
            <person name="Wu B."/>
            <person name="Wang M."/>
            <person name="Gao L."/>
            <person name="Sun D."/>
            <person name="Zhang P."/>
            <person name="Guo F."/>
            <person name="Wang W."/>
            <person name="Li Y."/>
            <person name="Wang J."/>
            <person name="Varshney R.K."/>
            <person name="Wang J."/>
            <person name="Ling H.Q."/>
            <person name="Wan P."/>
        </authorList>
    </citation>
    <scope>NUCLEOTIDE SEQUENCE</scope>
    <source>
        <strain evidence="3">cv. Jingnong 6</strain>
    </source>
</reference>
<dbReference type="Proteomes" id="UP000053144">
    <property type="component" value="Chromosome 7"/>
</dbReference>
<dbReference type="Gramene" id="KOM47782">
    <property type="protein sequence ID" value="KOM47782"/>
    <property type="gene ID" value="LR48_Vigan07g148600"/>
</dbReference>
<protein>
    <submittedName>
        <fullName evidence="2">Uncharacterized protein</fullName>
    </submittedName>
</protein>
<gene>
    <name evidence="2" type="ORF">LR48_Vigan07g148600</name>
</gene>
<sequence>MGRHPSEPAEGFVTPPSFDDGPLKTEDEIAAAYEELYGPTFSGVFVLGNDVFETDALVKEGSSCRRRRRSEVVAVVQKSASNARRNIVKVPMAKYSTFPHRYTLSFCLECYSSFASLYLLELETKIKIEIEFQFASLVFIMFPLVGSSQEHQKITSSPSRTKEYKRSETMQNLDFYNLNRNLPRELTESAQAVY</sequence>
<name>A0A0L9UYW4_PHAAN</name>
<accession>A0A0L9UYW4</accession>
<feature type="region of interest" description="Disordered" evidence="1">
    <location>
        <begin position="1"/>
        <end position="22"/>
    </location>
</feature>
<dbReference type="EMBL" id="CM003377">
    <property type="protein sequence ID" value="KOM47782.1"/>
    <property type="molecule type" value="Genomic_DNA"/>
</dbReference>
<evidence type="ECO:0000256" key="1">
    <source>
        <dbReference type="SAM" id="MobiDB-lite"/>
    </source>
</evidence>
<evidence type="ECO:0000313" key="3">
    <source>
        <dbReference type="Proteomes" id="UP000053144"/>
    </source>
</evidence>